<feature type="region of interest" description="Disordered" evidence="1">
    <location>
        <begin position="162"/>
        <end position="183"/>
    </location>
</feature>
<gene>
    <name evidence="3" type="ORF">IMSHALPRED_005307</name>
</gene>
<dbReference type="EMBL" id="CAJPDT010000029">
    <property type="protein sequence ID" value="CAF9921999.1"/>
    <property type="molecule type" value="Genomic_DNA"/>
</dbReference>
<organism evidence="3 4">
    <name type="scientific">Imshaugia aleurites</name>
    <dbReference type="NCBI Taxonomy" id="172621"/>
    <lineage>
        <taxon>Eukaryota</taxon>
        <taxon>Fungi</taxon>
        <taxon>Dikarya</taxon>
        <taxon>Ascomycota</taxon>
        <taxon>Pezizomycotina</taxon>
        <taxon>Lecanoromycetes</taxon>
        <taxon>OSLEUM clade</taxon>
        <taxon>Lecanoromycetidae</taxon>
        <taxon>Lecanorales</taxon>
        <taxon>Lecanorineae</taxon>
        <taxon>Parmeliaceae</taxon>
        <taxon>Imshaugia</taxon>
    </lineage>
</organism>
<feature type="region of interest" description="Disordered" evidence="1">
    <location>
        <begin position="410"/>
        <end position="441"/>
    </location>
</feature>
<evidence type="ECO:0000313" key="3">
    <source>
        <dbReference type="EMBL" id="CAF9921999.1"/>
    </source>
</evidence>
<dbReference type="Pfam" id="PF09350">
    <property type="entry name" value="DJC28_CD"/>
    <property type="match status" value="1"/>
</dbReference>
<accession>A0A8H3IQ91</accession>
<evidence type="ECO:0000259" key="2">
    <source>
        <dbReference type="Pfam" id="PF09350"/>
    </source>
</evidence>
<feature type="compositionally biased region" description="Polar residues" evidence="1">
    <location>
        <begin position="410"/>
        <end position="431"/>
    </location>
</feature>
<dbReference type="Proteomes" id="UP000664534">
    <property type="component" value="Unassembled WGS sequence"/>
</dbReference>
<feature type="region of interest" description="Disordered" evidence="1">
    <location>
        <begin position="37"/>
        <end position="71"/>
    </location>
</feature>
<dbReference type="PANTHER" id="PTHR39394">
    <property type="entry name" value="YALI0E31793P"/>
    <property type="match status" value="1"/>
</dbReference>
<dbReference type="InterPro" id="IPR018961">
    <property type="entry name" value="DnaJ_homolog_subfam-C_membr-28"/>
</dbReference>
<dbReference type="AlphaFoldDB" id="A0A8H3IQ91"/>
<evidence type="ECO:0000313" key="4">
    <source>
        <dbReference type="Proteomes" id="UP000664534"/>
    </source>
</evidence>
<feature type="domain" description="DnaJ homologue subfamily C member 28 conserved" evidence="2">
    <location>
        <begin position="250"/>
        <end position="321"/>
    </location>
</feature>
<dbReference type="OrthoDB" id="1922282at2759"/>
<dbReference type="PANTHER" id="PTHR39394:SF1">
    <property type="entry name" value="DNAJ HOMOLOGUE SUBFAMILY C MEMBER 28 CONSERVED DOMAIN-CONTAINING PROTEIN"/>
    <property type="match status" value="1"/>
</dbReference>
<reference evidence="3" key="1">
    <citation type="submission" date="2021-03" db="EMBL/GenBank/DDBJ databases">
        <authorList>
            <person name="Tagirdzhanova G."/>
        </authorList>
    </citation>
    <scope>NUCLEOTIDE SEQUENCE</scope>
</reference>
<proteinExistence type="predicted"/>
<comment type="caution">
    <text evidence="3">The sequence shown here is derived from an EMBL/GenBank/DDBJ whole genome shotgun (WGS) entry which is preliminary data.</text>
</comment>
<keyword evidence="4" id="KW-1185">Reference proteome</keyword>
<protein>
    <recommendedName>
        <fullName evidence="2">DnaJ homologue subfamily C member 28 conserved domain-containing protein</fullName>
    </recommendedName>
</protein>
<name>A0A8H3IQ91_9LECA</name>
<evidence type="ECO:0000256" key="1">
    <source>
        <dbReference type="SAM" id="MobiDB-lite"/>
    </source>
</evidence>
<sequence>MNIAKRAESYTCIRCIYRLSPLSARLRKNDNLSRGFAQSTVLPQETSKEDEESKPISEANGQGQEEGRMSERLVQMTDEMIERDGRRAKKAIEEGGFSEELKKKLEARLQESSFRSENAAAFAQANLPSSAGKGTQGIAAAEPWAGTERLEDAALRMLNDAHKPLRGTGPPKIPTPRGPPASVDMRMKKAVQKSHGERLANARDRTSVYALSQDPSLSQKEREKMRKILKERFTAGARPMPGSVQGLAALANERIEDAIARGQFKNIARGKGLNVERDHNANSPFLDTTEYFMNKIIQKQEIVPPWIEKQQELIKAANVFRARLRADWKRHAARVIASKGGSLETQITRAEAYAAAEVANNPKATKRESMTEIDHEGRLSQVTVTETPTPSSETIDSKITVIEELAVEAPTSQAVQETSEVAKHTSTSSVEKTPPIAPPLPRLAPFRDPAWESLERAYHTLAVTEINNITRSYNLQAPDLAKKPYFSLERELRSCFADVAPQLPDEIRARARRPEKIKVEIVGHRPGGVLERFSGEQVKVYDSTKPKYGFKEFWKDLWGSEGVKA</sequence>